<name>A0ABQ2CQY9_9GAMM</name>
<sequence>MLCAIPLGIGLMAAVDEILFHQILQWHHFFDRATPAIGVLSDGLLHAGELFATVFGAIMLIRLARAGRLAVRQAWAGGLLGAGGFQLFDGIISHKVLRIHQIRYDVDLLWYDLSWNGIAVLLILAGLMVWRRGQPTGGG</sequence>
<evidence type="ECO:0008006" key="4">
    <source>
        <dbReference type="Google" id="ProtNLM"/>
    </source>
</evidence>
<dbReference type="Pfam" id="PF10002">
    <property type="entry name" value="DUF2243"/>
    <property type="match status" value="1"/>
</dbReference>
<keyword evidence="1" id="KW-1133">Transmembrane helix</keyword>
<dbReference type="EMBL" id="BMNN01000003">
    <property type="protein sequence ID" value="GGJ01631.1"/>
    <property type="molecule type" value="Genomic_DNA"/>
</dbReference>
<accession>A0ABQ2CQY9</accession>
<keyword evidence="1" id="KW-0472">Membrane</keyword>
<organism evidence="2 3">
    <name type="scientific">Halopseudomonas pertucinogena</name>
    <dbReference type="NCBI Taxonomy" id="86175"/>
    <lineage>
        <taxon>Bacteria</taxon>
        <taxon>Pseudomonadati</taxon>
        <taxon>Pseudomonadota</taxon>
        <taxon>Gammaproteobacteria</taxon>
        <taxon>Pseudomonadales</taxon>
        <taxon>Pseudomonadaceae</taxon>
        <taxon>Halopseudomonas</taxon>
    </lineage>
</organism>
<dbReference type="Proteomes" id="UP000633263">
    <property type="component" value="Unassembled WGS sequence"/>
</dbReference>
<proteinExistence type="predicted"/>
<feature type="transmembrane region" description="Helical" evidence="1">
    <location>
        <begin position="113"/>
        <end position="130"/>
    </location>
</feature>
<feature type="transmembrane region" description="Helical" evidence="1">
    <location>
        <begin position="75"/>
        <end position="93"/>
    </location>
</feature>
<dbReference type="InterPro" id="IPR018719">
    <property type="entry name" value="DUF2243_membrane"/>
</dbReference>
<evidence type="ECO:0000256" key="1">
    <source>
        <dbReference type="SAM" id="Phobius"/>
    </source>
</evidence>
<evidence type="ECO:0000313" key="3">
    <source>
        <dbReference type="Proteomes" id="UP000633263"/>
    </source>
</evidence>
<keyword evidence="3" id="KW-1185">Reference proteome</keyword>
<keyword evidence="1" id="KW-0812">Transmembrane</keyword>
<protein>
    <recommendedName>
        <fullName evidence="4">DUF2243 domain-containing protein</fullName>
    </recommendedName>
</protein>
<reference evidence="3" key="1">
    <citation type="journal article" date="2019" name="Int. J. Syst. Evol. Microbiol.">
        <title>The Global Catalogue of Microorganisms (GCM) 10K type strain sequencing project: providing services to taxonomists for standard genome sequencing and annotation.</title>
        <authorList>
            <consortium name="The Broad Institute Genomics Platform"/>
            <consortium name="The Broad Institute Genome Sequencing Center for Infectious Disease"/>
            <person name="Wu L."/>
            <person name="Ma J."/>
        </authorList>
    </citation>
    <scope>NUCLEOTIDE SEQUENCE [LARGE SCALE GENOMIC DNA]</scope>
    <source>
        <strain evidence="3">JCM 11590</strain>
    </source>
</reference>
<feature type="transmembrane region" description="Helical" evidence="1">
    <location>
        <begin position="44"/>
        <end position="63"/>
    </location>
</feature>
<comment type="caution">
    <text evidence="2">The sequence shown here is derived from an EMBL/GenBank/DDBJ whole genome shotgun (WGS) entry which is preliminary data.</text>
</comment>
<gene>
    <name evidence="2" type="ORF">GCM10009083_18040</name>
</gene>
<evidence type="ECO:0000313" key="2">
    <source>
        <dbReference type="EMBL" id="GGJ01631.1"/>
    </source>
</evidence>